<reference evidence="2 3" key="1">
    <citation type="submission" date="2016-10" db="EMBL/GenBank/DDBJ databases">
        <title>Genome sequence of the basidiomycete white-rot fungus Trametes pubescens.</title>
        <authorList>
            <person name="Makela M.R."/>
            <person name="Granchi Z."/>
            <person name="Peng M."/>
            <person name="De Vries R.P."/>
            <person name="Grigoriev I."/>
            <person name="Riley R."/>
            <person name="Hilden K."/>
        </authorList>
    </citation>
    <scope>NUCLEOTIDE SEQUENCE [LARGE SCALE GENOMIC DNA]</scope>
    <source>
        <strain evidence="2 3">FBCC735</strain>
    </source>
</reference>
<feature type="compositionally biased region" description="Acidic residues" evidence="1">
    <location>
        <begin position="145"/>
        <end position="162"/>
    </location>
</feature>
<accession>A0A1M2VCW5</accession>
<feature type="region of interest" description="Disordered" evidence="1">
    <location>
        <begin position="145"/>
        <end position="189"/>
    </location>
</feature>
<feature type="compositionally biased region" description="Polar residues" evidence="1">
    <location>
        <begin position="82"/>
        <end position="98"/>
    </location>
</feature>
<feature type="compositionally biased region" description="Basic and acidic residues" evidence="1">
    <location>
        <begin position="177"/>
        <end position="189"/>
    </location>
</feature>
<sequence length="189" mass="19663">MGEDDGQEGDPGSPTGYISDSIKFISSEGCDERKDIVSLIVFGGDREIAHTILGPSRKITEELTESARLGDCTGRRVLSVAGTESNDGSVETPSSNSEGAMHKELIDKDYMVDTLDGIQGNIPARGKSVGSNDGVAALGSNEMMDDVEVSSSDADDDSDLSDDGLTSVIGVSIESSHAIDGDARSVDDS</sequence>
<evidence type="ECO:0000313" key="2">
    <source>
        <dbReference type="EMBL" id="OJT05501.1"/>
    </source>
</evidence>
<dbReference type="Proteomes" id="UP000184267">
    <property type="component" value="Unassembled WGS sequence"/>
</dbReference>
<keyword evidence="3" id="KW-1185">Reference proteome</keyword>
<proteinExistence type="predicted"/>
<dbReference type="AlphaFoldDB" id="A0A1M2VCW5"/>
<comment type="caution">
    <text evidence="2">The sequence shown here is derived from an EMBL/GenBank/DDBJ whole genome shotgun (WGS) entry which is preliminary data.</text>
</comment>
<dbReference type="EMBL" id="MNAD01001454">
    <property type="protein sequence ID" value="OJT05501.1"/>
    <property type="molecule type" value="Genomic_DNA"/>
</dbReference>
<evidence type="ECO:0000313" key="3">
    <source>
        <dbReference type="Proteomes" id="UP000184267"/>
    </source>
</evidence>
<protein>
    <submittedName>
        <fullName evidence="2">Uncharacterized protein</fullName>
    </submittedName>
</protein>
<gene>
    <name evidence="2" type="ORF">TRAPUB_3679</name>
</gene>
<feature type="region of interest" description="Disordered" evidence="1">
    <location>
        <begin position="1"/>
        <end position="20"/>
    </location>
</feature>
<name>A0A1M2VCW5_TRAPU</name>
<evidence type="ECO:0000256" key="1">
    <source>
        <dbReference type="SAM" id="MobiDB-lite"/>
    </source>
</evidence>
<organism evidence="2 3">
    <name type="scientific">Trametes pubescens</name>
    <name type="common">White-rot fungus</name>
    <dbReference type="NCBI Taxonomy" id="154538"/>
    <lineage>
        <taxon>Eukaryota</taxon>
        <taxon>Fungi</taxon>
        <taxon>Dikarya</taxon>
        <taxon>Basidiomycota</taxon>
        <taxon>Agaricomycotina</taxon>
        <taxon>Agaricomycetes</taxon>
        <taxon>Polyporales</taxon>
        <taxon>Polyporaceae</taxon>
        <taxon>Trametes</taxon>
    </lineage>
</organism>
<feature type="region of interest" description="Disordered" evidence="1">
    <location>
        <begin position="80"/>
        <end position="100"/>
    </location>
</feature>